<dbReference type="Pfam" id="PF08447">
    <property type="entry name" value="PAS_3"/>
    <property type="match status" value="1"/>
</dbReference>
<evidence type="ECO:0000256" key="5">
    <source>
        <dbReference type="SAM" id="Phobius"/>
    </source>
</evidence>
<dbReference type="KEGG" id="haa:A5892_13655"/>
<dbReference type="GO" id="GO:0006935">
    <property type="term" value="P:chemotaxis"/>
    <property type="evidence" value="ECO:0007669"/>
    <property type="project" value="InterPro"/>
</dbReference>
<dbReference type="PROSITE" id="PS50111">
    <property type="entry name" value="CHEMOTAXIS_TRANSDUC_2"/>
    <property type="match status" value="1"/>
</dbReference>
<dbReference type="InterPro" id="IPR004089">
    <property type="entry name" value="MCPsignal_dom"/>
</dbReference>
<dbReference type="CDD" id="cd11386">
    <property type="entry name" value="MCP_signal"/>
    <property type="match status" value="1"/>
</dbReference>
<feature type="transmembrane region" description="Helical" evidence="5">
    <location>
        <begin position="167"/>
        <end position="186"/>
    </location>
</feature>
<dbReference type="EMBL" id="CP015243">
    <property type="protein sequence ID" value="ANF58388.1"/>
    <property type="molecule type" value="Genomic_DNA"/>
</dbReference>
<dbReference type="NCBIfam" id="TIGR00229">
    <property type="entry name" value="sensory_box"/>
    <property type="match status" value="1"/>
</dbReference>
<evidence type="ECO:0000259" key="8">
    <source>
        <dbReference type="PROSITE" id="PS50885"/>
    </source>
</evidence>
<dbReference type="Proteomes" id="UP000077875">
    <property type="component" value="Chromosome"/>
</dbReference>
<dbReference type="AlphaFoldDB" id="A0A172YGJ3"/>
<dbReference type="CDD" id="cd00130">
    <property type="entry name" value="PAS"/>
    <property type="match status" value="1"/>
</dbReference>
<dbReference type="PRINTS" id="PR00260">
    <property type="entry name" value="CHEMTRNSDUCR"/>
</dbReference>
<dbReference type="Gene3D" id="3.30.450.20">
    <property type="entry name" value="PAS domain"/>
    <property type="match status" value="1"/>
</dbReference>
<dbReference type="Pfam" id="PF00015">
    <property type="entry name" value="MCPsignal"/>
    <property type="match status" value="1"/>
</dbReference>
<dbReference type="InterPro" id="IPR013655">
    <property type="entry name" value="PAS_fold_3"/>
</dbReference>
<dbReference type="PANTHER" id="PTHR43531">
    <property type="entry name" value="PROTEIN ICFG"/>
    <property type="match status" value="1"/>
</dbReference>
<dbReference type="InterPro" id="IPR004090">
    <property type="entry name" value="Chemotax_Me-accpt_rcpt"/>
</dbReference>
<evidence type="ECO:0000259" key="6">
    <source>
        <dbReference type="PROSITE" id="PS50111"/>
    </source>
</evidence>
<evidence type="ECO:0000256" key="3">
    <source>
        <dbReference type="ARBA" id="ARBA00029447"/>
    </source>
</evidence>
<dbReference type="InterPro" id="IPR003660">
    <property type="entry name" value="HAMP_dom"/>
</dbReference>
<comment type="similarity">
    <text evidence="3">Belongs to the methyl-accepting chemotaxis (MCP) protein family.</text>
</comment>
<keyword evidence="5" id="KW-1133">Transmembrane helix</keyword>
<organism evidence="9 10">
    <name type="scientific">Halotalea alkalilenta</name>
    <dbReference type="NCBI Taxonomy" id="376489"/>
    <lineage>
        <taxon>Bacteria</taxon>
        <taxon>Pseudomonadati</taxon>
        <taxon>Pseudomonadota</taxon>
        <taxon>Gammaproteobacteria</taxon>
        <taxon>Oceanospirillales</taxon>
        <taxon>Halomonadaceae</taxon>
        <taxon>Halotalea</taxon>
    </lineage>
</organism>
<dbReference type="RefSeq" id="WP_064123273.1">
    <property type="nucleotide sequence ID" value="NZ_CP015243.1"/>
</dbReference>
<dbReference type="PANTHER" id="PTHR43531:SF14">
    <property type="entry name" value="METHYL-ACCEPTING CHEMOTAXIS PROTEIN I-RELATED"/>
    <property type="match status" value="1"/>
</dbReference>
<dbReference type="Gene3D" id="1.10.287.950">
    <property type="entry name" value="Methyl-accepting chemotaxis protein"/>
    <property type="match status" value="1"/>
</dbReference>
<proteinExistence type="inferred from homology"/>
<dbReference type="GO" id="GO:0004888">
    <property type="term" value="F:transmembrane signaling receptor activity"/>
    <property type="evidence" value="ECO:0007669"/>
    <property type="project" value="InterPro"/>
</dbReference>
<evidence type="ECO:0000256" key="2">
    <source>
        <dbReference type="ARBA" id="ARBA00023224"/>
    </source>
</evidence>
<dbReference type="CDD" id="cd06225">
    <property type="entry name" value="HAMP"/>
    <property type="match status" value="1"/>
</dbReference>
<dbReference type="SMART" id="SM00283">
    <property type="entry name" value="MA"/>
    <property type="match status" value="1"/>
</dbReference>
<evidence type="ECO:0000313" key="9">
    <source>
        <dbReference type="EMBL" id="ANF58388.1"/>
    </source>
</evidence>
<dbReference type="SUPFAM" id="SSF58104">
    <property type="entry name" value="Methyl-accepting chemotaxis protein (MCP) signaling domain"/>
    <property type="match status" value="1"/>
</dbReference>
<keyword evidence="2 4" id="KW-0807">Transducer</keyword>
<keyword evidence="5" id="KW-0812">Transmembrane</keyword>
<keyword evidence="1" id="KW-0488">Methylation</keyword>
<protein>
    <recommendedName>
        <fullName evidence="11">Chemotaxis protein</fullName>
    </recommendedName>
</protein>
<evidence type="ECO:0008006" key="11">
    <source>
        <dbReference type="Google" id="ProtNLM"/>
    </source>
</evidence>
<dbReference type="InterPro" id="IPR051310">
    <property type="entry name" value="MCP_chemotaxis"/>
</dbReference>
<dbReference type="InterPro" id="IPR035965">
    <property type="entry name" value="PAS-like_dom_sf"/>
</dbReference>
<keyword evidence="5" id="KW-0472">Membrane</keyword>
<name>A0A172YGJ3_9GAMM</name>
<dbReference type="PROSITE" id="PS50112">
    <property type="entry name" value="PAS"/>
    <property type="match status" value="1"/>
</dbReference>
<dbReference type="PROSITE" id="PS50885">
    <property type="entry name" value="HAMP"/>
    <property type="match status" value="1"/>
</dbReference>
<dbReference type="STRING" id="376489.A5892_13655"/>
<dbReference type="GO" id="GO:0007165">
    <property type="term" value="P:signal transduction"/>
    <property type="evidence" value="ECO:0007669"/>
    <property type="project" value="UniProtKB-KW"/>
</dbReference>
<keyword evidence="10" id="KW-1185">Reference proteome</keyword>
<evidence type="ECO:0000256" key="1">
    <source>
        <dbReference type="ARBA" id="ARBA00022481"/>
    </source>
</evidence>
<accession>A0A172YGJ3</accession>
<sequence>MALHQATDGREYVLGESQYLYSRTDLDGTIVYANKAFVEASGYSIDELYGAPHNIVRHPDMPGIAFADFWRTLRAGRTWVGLVKNRRKNGGFYWVRAYVSPVFEAGRCIGYASIRVKPSIEEISQAARGYAAIQRGARIKVRDGGFARPGVLGWLMRWRRPSLSKSLTLPLAGAMLLLLALLGVAFQQEHPSGIVFAALCAAIALVACAIWRVERRVLSGLRQLREMSIRLAAGDLLVEFGSRGDDELGRLFAAQALQAKSQLNLLEGVHSASATLHGRCETVSTGSRELEHRTQEELVSMRQTSASLDRLTEAVELNAERARQAHDLVEQASTTVERGGRDIERMVTTMDEVRASSRQISEIVGMIDSIAFQTNLLALNASVEAARAGEQGRGFAVVAGEVRALANKSADAARRVASLVEDTRTKIDGGSQEAAAAGETMRAIVDSTQRVNRIIAEISSVSKEQSEGITQVGDAMRSVDSAVQQNVALVERLGISGRELKSEADALDATIAGFRAGARQKGRRLTRGLGAGTGAVAATDMVH</sequence>
<evidence type="ECO:0000256" key="4">
    <source>
        <dbReference type="PROSITE-ProRule" id="PRU00284"/>
    </source>
</evidence>
<reference evidence="9 10" key="1">
    <citation type="submission" date="2016-04" db="EMBL/GenBank/DDBJ databases">
        <title>Complete Genome Sequence of Halotalea alkalilenta IHB B 13600.</title>
        <authorList>
            <person name="Swarnkar M.K."/>
            <person name="Sharma A."/>
            <person name="Kaushal K."/>
            <person name="Soni R."/>
            <person name="Rana S."/>
            <person name="Singh A.K."/>
            <person name="Gulati A."/>
        </authorList>
    </citation>
    <scope>NUCLEOTIDE SEQUENCE [LARGE SCALE GENOMIC DNA]</scope>
    <source>
        <strain evidence="9 10">IHB B 13600</strain>
    </source>
</reference>
<feature type="domain" description="Methyl-accepting transducer" evidence="6">
    <location>
        <begin position="272"/>
        <end position="501"/>
    </location>
</feature>
<dbReference type="SUPFAM" id="SSF55785">
    <property type="entry name" value="PYP-like sensor domain (PAS domain)"/>
    <property type="match status" value="1"/>
</dbReference>
<evidence type="ECO:0000259" key="7">
    <source>
        <dbReference type="PROSITE" id="PS50112"/>
    </source>
</evidence>
<gene>
    <name evidence="9" type="ORF">A5892_13655</name>
</gene>
<dbReference type="GO" id="GO:0005886">
    <property type="term" value="C:plasma membrane"/>
    <property type="evidence" value="ECO:0007669"/>
    <property type="project" value="TreeGrafter"/>
</dbReference>
<feature type="transmembrane region" description="Helical" evidence="5">
    <location>
        <begin position="192"/>
        <end position="213"/>
    </location>
</feature>
<evidence type="ECO:0000313" key="10">
    <source>
        <dbReference type="Proteomes" id="UP000077875"/>
    </source>
</evidence>
<feature type="domain" description="PAS" evidence="7">
    <location>
        <begin position="25"/>
        <end position="50"/>
    </location>
</feature>
<feature type="domain" description="HAMP" evidence="8">
    <location>
        <begin position="215"/>
        <end position="254"/>
    </location>
</feature>
<dbReference type="InterPro" id="IPR000014">
    <property type="entry name" value="PAS"/>
</dbReference>